<reference evidence="3" key="1">
    <citation type="submission" date="2022-07" db="EMBL/GenBank/DDBJ databases">
        <title>Sphingomonas sp. nov., a novel bacterium isolated from the north slope of the Mount Everest.</title>
        <authorList>
            <person name="Cui X."/>
            <person name="Liu Y."/>
        </authorList>
    </citation>
    <scope>NUCLEOTIDE SEQUENCE</scope>
    <source>
        <strain evidence="3">S5-59</strain>
    </source>
</reference>
<evidence type="ECO:0000313" key="3">
    <source>
        <dbReference type="EMBL" id="UUL81990.1"/>
    </source>
</evidence>
<evidence type="ECO:0008006" key="5">
    <source>
        <dbReference type="Google" id="ProtNLM"/>
    </source>
</evidence>
<keyword evidence="2" id="KW-0472">Membrane</keyword>
<organism evidence="3 4">
    <name type="scientific">Sphingomonas qomolangmaensis</name>
    <dbReference type="NCBI Taxonomy" id="2918765"/>
    <lineage>
        <taxon>Bacteria</taxon>
        <taxon>Pseudomonadati</taxon>
        <taxon>Pseudomonadota</taxon>
        <taxon>Alphaproteobacteria</taxon>
        <taxon>Sphingomonadales</taxon>
        <taxon>Sphingomonadaceae</taxon>
        <taxon>Sphingomonas</taxon>
    </lineage>
</organism>
<evidence type="ECO:0000313" key="4">
    <source>
        <dbReference type="Proteomes" id="UP001058533"/>
    </source>
</evidence>
<dbReference type="EMBL" id="CP101740">
    <property type="protein sequence ID" value="UUL81990.1"/>
    <property type="molecule type" value="Genomic_DNA"/>
</dbReference>
<dbReference type="Proteomes" id="UP001058533">
    <property type="component" value="Chromosome"/>
</dbReference>
<feature type="compositionally biased region" description="Low complexity" evidence="1">
    <location>
        <begin position="293"/>
        <end position="302"/>
    </location>
</feature>
<keyword evidence="2" id="KW-1133">Transmembrane helix</keyword>
<name>A0ABY5L8B5_9SPHN</name>
<sequence length="302" mass="32553">MNHDEVSFDAPPRRRSRVQLVALIGVLAFVAGIAATYWYVAPMLDRLGYRSGTAAPQPIVVQPQVVANQPAPPGTDLASLYAREITLAGRIQSLETRLANIDSDSRVASSFATRAEALLVAFAARRALDRGLPLGYLEGQLRQRFTPSEPRATNYVIEAARSPVTLEDLRLALDTLAPELVSGSDGANWWQNFRREMGGLVVLREDGTPSGRPTDRLIRARRMLDAGHVEGALAEIGRMPGATQASSWIEAARRYINARRALDIIEAAALQGVEPPAPALGVIPTPTPPPMVVPDATPAETT</sequence>
<keyword evidence="4" id="KW-1185">Reference proteome</keyword>
<keyword evidence="2" id="KW-0812">Transmembrane</keyword>
<proteinExistence type="predicted"/>
<evidence type="ECO:0000256" key="1">
    <source>
        <dbReference type="SAM" id="MobiDB-lite"/>
    </source>
</evidence>
<accession>A0ABY5L8B5</accession>
<gene>
    <name evidence="3" type="ORF">NMP03_12460</name>
</gene>
<protein>
    <recommendedName>
        <fullName evidence="5">Inner membrane protein</fullName>
    </recommendedName>
</protein>
<feature type="transmembrane region" description="Helical" evidence="2">
    <location>
        <begin position="20"/>
        <end position="40"/>
    </location>
</feature>
<feature type="region of interest" description="Disordered" evidence="1">
    <location>
        <begin position="283"/>
        <end position="302"/>
    </location>
</feature>
<evidence type="ECO:0000256" key="2">
    <source>
        <dbReference type="SAM" id="Phobius"/>
    </source>
</evidence>
<dbReference type="RefSeq" id="WP_256505748.1">
    <property type="nucleotide sequence ID" value="NZ_CP101740.1"/>
</dbReference>